<evidence type="ECO:0000256" key="6">
    <source>
        <dbReference type="ARBA" id="ARBA00023235"/>
    </source>
</evidence>
<dbReference type="InterPro" id="IPR014711">
    <property type="entry name" value="TopoI_cat_a-hlx-sub_euk"/>
</dbReference>
<comment type="similarity">
    <text evidence="2">Belongs to the type IB topoisomerase family.</text>
</comment>
<dbReference type="EC" id="5.6.2.1" evidence="3"/>
<dbReference type="EMBL" id="BSNK01000002">
    <property type="protein sequence ID" value="GLQ24594.1"/>
    <property type="molecule type" value="Genomic_DNA"/>
</dbReference>
<evidence type="ECO:0000256" key="4">
    <source>
        <dbReference type="ARBA" id="ARBA00023029"/>
    </source>
</evidence>
<evidence type="ECO:0000259" key="7">
    <source>
        <dbReference type="Pfam" id="PF01028"/>
    </source>
</evidence>
<gene>
    <name evidence="9" type="ORF">GCM10007853_24680</name>
</gene>
<dbReference type="InterPro" id="IPR013500">
    <property type="entry name" value="TopoI_cat_euk"/>
</dbReference>
<organism evidence="9 10">
    <name type="scientific">Algimonas ampicilliniresistens</name>
    <dbReference type="NCBI Taxonomy" id="1298735"/>
    <lineage>
        <taxon>Bacteria</taxon>
        <taxon>Pseudomonadati</taxon>
        <taxon>Pseudomonadota</taxon>
        <taxon>Alphaproteobacteria</taxon>
        <taxon>Maricaulales</taxon>
        <taxon>Robiginitomaculaceae</taxon>
        <taxon>Algimonas</taxon>
    </lineage>
</organism>
<dbReference type="InterPro" id="IPR049331">
    <property type="entry name" value="Top1B_N_bact"/>
</dbReference>
<keyword evidence="6" id="KW-0413">Isomerase</keyword>
<comment type="catalytic activity">
    <reaction evidence="1">
        <text>ATP-independent breakage of single-stranded DNA, followed by passage and rejoining.</text>
        <dbReference type="EC" id="5.6.2.1"/>
    </reaction>
</comment>
<dbReference type="Pfam" id="PF01028">
    <property type="entry name" value="Topoisom_I"/>
    <property type="match status" value="1"/>
</dbReference>
<keyword evidence="10" id="KW-1185">Reference proteome</keyword>
<proteinExistence type="inferred from homology"/>
<dbReference type="SUPFAM" id="SSF56349">
    <property type="entry name" value="DNA breaking-rejoining enzymes"/>
    <property type="match status" value="1"/>
</dbReference>
<evidence type="ECO:0000256" key="1">
    <source>
        <dbReference type="ARBA" id="ARBA00000213"/>
    </source>
</evidence>
<dbReference type="Pfam" id="PF21338">
    <property type="entry name" value="Top1B_N_bact"/>
    <property type="match status" value="1"/>
</dbReference>
<dbReference type="InterPro" id="IPR035447">
    <property type="entry name" value="DNA_topo_I_N_sf"/>
</dbReference>
<evidence type="ECO:0000256" key="2">
    <source>
        <dbReference type="ARBA" id="ARBA00006645"/>
    </source>
</evidence>
<dbReference type="Gene3D" id="1.10.132.120">
    <property type="match status" value="1"/>
</dbReference>
<dbReference type="Gene3D" id="3.30.66.10">
    <property type="entry name" value="DNA topoisomerase I domain"/>
    <property type="match status" value="1"/>
</dbReference>
<evidence type="ECO:0000259" key="8">
    <source>
        <dbReference type="Pfam" id="PF21338"/>
    </source>
</evidence>
<comment type="caution">
    <text evidence="9">The sequence shown here is derived from an EMBL/GenBank/DDBJ whole genome shotgun (WGS) entry which is preliminary data.</text>
</comment>
<dbReference type="InterPro" id="IPR001631">
    <property type="entry name" value="TopoI"/>
</dbReference>
<evidence type="ECO:0000313" key="9">
    <source>
        <dbReference type="EMBL" id="GLQ24594.1"/>
    </source>
</evidence>
<dbReference type="PROSITE" id="PS52038">
    <property type="entry name" value="TOPO_IB_2"/>
    <property type="match status" value="1"/>
</dbReference>
<evidence type="ECO:0000313" key="10">
    <source>
        <dbReference type="Proteomes" id="UP001161391"/>
    </source>
</evidence>
<reference evidence="9" key="1">
    <citation type="journal article" date="2014" name="Int. J. Syst. Evol. Microbiol.">
        <title>Complete genome of a new Firmicutes species belonging to the dominant human colonic microbiota ('Ruminococcus bicirculans') reveals two chromosomes and a selective capacity to utilize plant glucans.</title>
        <authorList>
            <consortium name="NISC Comparative Sequencing Program"/>
            <person name="Wegmann U."/>
            <person name="Louis P."/>
            <person name="Goesmann A."/>
            <person name="Henrissat B."/>
            <person name="Duncan S.H."/>
            <person name="Flint H.J."/>
        </authorList>
    </citation>
    <scope>NUCLEOTIDE SEQUENCE</scope>
    <source>
        <strain evidence="9">NBRC 108219</strain>
    </source>
</reference>
<dbReference type="SUPFAM" id="SSF55869">
    <property type="entry name" value="DNA topoisomerase I domain"/>
    <property type="match status" value="1"/>
</dbReference>
<dbReference type="Proteomes" id="UP001161391">
    <property type="component" value="Unassembled WGS sequence"/>
</dbReference>
<evidence type="ECO:0000256" key="3">
    <source>
        <dbReference type="ARBA" id="ARBA00012891"/>
    </source>
</evidence>
<dbReference type="Gene3D" id="3.90.15.10">
    <property type="entry name" value="Topoisomerase I, Chain A, domain 3"/>
    <property type="match status" value="1"/>
</dbReference>
<sequence>MSRRRRGRGFSYHDAKGRRIECSKTLARIKGLGLPPAYRDVWICQDAHGHLQAVGTDARGRRQYRYHADWRRMRDNQKFDRLEDFGRALVRLREQVEHDMRRKQPDRIQVSAALVRLIDRGALRVGSERYAEENRTFGATTLRSRHLKLDGPNLRLSFQAKGGKRVRQQIKDATLARILGRIDDLPGRALFSCLDVQGNCYPVLSDDVNAYIADASGDPRFTAKTFRTWHGTVSALETAIDDPTGLTIGRMSEAAAERLHNTEAIARKSYIHPHIIELAKVSDADRTARLAAIDLRHAPQGLPKAEKQLISLLSQSPAMELVAPIDR</sequence>
<feature type="domain" description="DNA topoisomerase IB N-terminal" evidence="8">
    <location>
        <begin position="9"/>
        <end position="57"/>
    </location>
</feature>
<keyword evidence="5" id="KW-0238">DNA-binding</keyword>
<reference evidence="9" key="2">
    <citation type="submission" date="2023-01" db="EMBL/GenBank/DDBJ databases">
        <title>Draft genome sequence of Algimonas ampicilliniresistens strain NBRC 108219.</title>
        <authorList>
            <person name="Sun Q."/>
            <person name="Mori K."/>
        </authorList>
    </citation>
    <scope>NUCLEOTIDE SEQUENCE</scope>
    <source>
        <strain evidence="9">NBRC 108219</strain>
    </source>
</reference>
<feature type="domain" description="DNA topoisomerase I catalytic core eukaryotic-type" evidence="7">
    <location>
        <begin position="69"/>
        <end position="235"/>
    </location>
</feature>
<dbReference type="PRINTS" id="PR00416">
    <property type="entry name" value="EUTPISMRASEI"/>
</dbReference>
<evidence type="ECO:0000256" key="5">
    <source>
        <dbReference type="ARBA" id="ARBA00023125"/>
    </source>
</evidence>
<keyword evidence="4" id="KW-0799">Topoisomerase</keyword>
<dbReference type="InterPro" id="IPR011010">
    <property type="entry name" value="DNA_brk_join_enz"/>
</dbReference>
<name>A0ABQ5VC39_9PROT</name>
<protein>
    <recommendedName>
        <fullName evidence="3">DNA topoisomerase</fullName>
        <ecNumber evidence="3">5.6.2.1</ecNumber>
    </recommendedName>
</protein>
<accession>A0ABQ5VC39</accession>